<feature type="compositionally biased region" description="Low complexity" evidence="25">
    <location>
        <begin position="91"/>
        <end position="114"/>
    </location>
</feature>
<dbReference type="OMA" id="ESEPMYF"/>
<evidence type="ECO:0000256" key="16">
    <source>
        <dbReference type="ARBA" id="ARBA00022777"/>
    </source>
</evidence>
<evidence type="ECO:0000256" key="25">
    <source>
        <dbReference type="SAM" id="MobiDB-lite"/>
    </source>
</evidence>
<dbReference type="GO" id="GO:0005740">
    <property type="term" value="C:mitochondrial envelope"/>
    <property type="evidence" value="ECO:0007669"/>
    <property type="project" value="TreeGrafter"/>
</dbReference>
<evidence type="ECO:0000256" key="2">
    <source>
        <dbReference type="ARBA" id="ARBA00000198"/>
    </source>
</evidence>
<evidence type="ECO:0000256" key="20">
    <source>
        <dbReference type="ARBA" id="ARBA00023268"/>
    </source>
</evidence>
<comment type="similarity">
    <text evidence="22">In the central section; belongs to the HPPK family.</text>
</comment>
<dbReference type="GO" id="GO:0004150">
    <property type="term" value="F:dihydroneopterin aldolase activity"/>
    <property type="evidence" value="ECO:0007669"/>
    <property type="project" value="UniProtKB-EC"/>
</dbReference>
<dbReference type="GO" id="GO:0016301">
    <property type="term" value="F:kinase activity"/>
    <property type="evidence" value="ECO:0007669"/>
    <property type="project" value="UniProtKB-KW"/>
</dbReference>
<dbReference type="PROSITE" id="PS50972">
    <property type="entry name" value="PTERIN_BINDING"/>
    <property type="match status" value="1"/>
</dbReference>
<dbReference type="STRING" id="578462.A0A0L0SH35"/>
<dbReference type="UniPathway" id="UPA00077">
    <property type="reaction ID" value="UER00155"/>
</dbReference>
<dbReference type="NCBIfam" id="TIGR01498">
    <property type="entry name" value="folK"/>
    <property type="match status" value="1"/>
</dbReference>
<reference evidence="28" key="2">
    <citation type="submission" date="2009-11" db="EMBL/GenBank/DDBJ databases">
        <title>The Genome Sequence of Allomyces macrogynus strain ATCC 38327.</title>
        <authorList>
            <consortium name="The Broad Institute Genome Sequencing Platform"/>
            <person name="Russ C."/>
            <person name="Cuomo C."/>
            <person name="Shea T."/>
            <person name="Young S.K."/>
            <person name="Zeng Q."/>
            <person name="Koehrsen M."/>
            <person name="Haas B."/>
            <person name="Borodovsky M."/>
            <person name="Guigo R."/>
            <person name="Alvarado L."/>
            <person name="Berlin A."/>
            <person name="Borenstein D."/>
            <person name="Chen Z."/>
            <person name="Engels R."/>
            <person name="Freedman E."/>
            <person name="Gellesch M."/>
            <person name="Goldberg J."/>
            <person name="Griggs A."/>
            <person name="Gujja S."/>
            <person name="Heiman D."/>
            <person name="Hepburn T."/>
            <person name="Howarth C."/>
            <person name="Jen D."/>
            <person name="Larson L."/>
            <person name="Lewis B."/>
            <person name="Mehta T."/>
            <person name="Park D."/>
            <person name="Pearson M."/>
            <person name="Roberts A."/>
            <person name="Saif S."/>
            <person name="Shenoy N."/>
            <person name="Sisk P."/>
            <person name="Stolte C."/>
            <person name="Sykes S."/>
            <person name="Walk T."/>
            <person name="White J."/>
            <person name="Yandava C."/>
            <person name="Burger G."/>
            <person name="Gray M.W."/>
            <person name="Holland P.W.H."/>
            <person name="King N."/>
            <person name="Lang F.B.F."/>
            <person name="Roger A.J."/>
            <person name="Ruiz-Trillo I."/>
            <person name="Lander E."/>
            <person name="Nusbaum C."/>
        </authorList>
    </citation>
    <scope>NUCLEOTIDE SEQUENCE [LARGE SCALE GENOMIC DNA]</scope>
    <source>
        <strain evidence="28">ATCC 38327</strain>
    </source>
</reference>
<dbReference type="PROSITE" id="PS00792">
    <property type="entry name" value="DHPS_1"/>
    <property type="match status" value="1"/>
</dbReference>
<dbReference type="SUPFAM" id="SSF55620">
    <property type="entry name" value="Tetrahydrobiopterin biosynthesis enzymes-like"/>
    <property type="match status" value="2"/>
</dbReference>
<dbReference type="InterPro" id="IPR006390">
    <property type="entry name" value="DHP_synth_dom"/>
</dbReference>
<dbReference type="Pfam" id="PF02152">
    <property type="entry name" value="FolB"/>
    <property type="match status" value="2"/>
</dbReference>
<dbReference type="Pfam" id="PF01288">
    <property type="entry name" value="HPPK"/>
    <property type="match status" value="1"/>
</dbReference>
<comment type="pathway">
    <text evidence="6">Cofactor biosynthesis; tetrahydrofolate biosynthesis; 2-amino-4-hydroxy-6-hydroxymethyl-7,8-dihydropteridine diphosphate from 7,8-dihydroneopterin triphosphate: step 3/4.</text>
</comment>
<dbReference type="PANTHER" id="PTHR20941:SF1">
    <property type="entry name" value="FOLIC ACID SYNTHESIS PROTEIN FOL1"/>
    <property type="match status" value="1"/>
</dbReference>
<comment type="catalytic activity">
    <reaction evidence="3">
        <text>7,8-dihydroneopterin = 6-hydroxymethyl-7,8-dihydropterin + glycolaldehyde</text>
        <dbReference type="Rhea" id="RHEA:10540"/>
        <dbReference type="ChEBI" id="CHEBI:17001"/>
        <dbReference type="ChEBI" id="CHEBI:17071"/>
        <dbReference type="ChEBI" id="CHEBI:44841"/>
        <dbReference type="EC" id="4.1.2.25"/>
    </reaction>
</comment>
<keyword evidence="18" id="KW-0460">Magnesium</keyword>
<evidence type="ECO:0000259" key="26">
    <source>
        <dbReference type="PROSITE" id="PS50972"/>
    </source>
</evidence>
<dbReference type="AlphaFoldDB" id="A0A0L0SH35"/>
<dbReference type="GO" id="GO:0046656">
    <property type="term" value="P:folic acid biosynthetic process"/>
    <property type="evidence" value="ECO:0007669"/>
    <property type="project" value="UniProtKB-KW"/>
</dbReference>
<evidence type="ECO:0000256" key="17">
    <source>
        <dbReference type="ARBA" id="ARBA00022840"/>
    </source>
</evidence>
<feature type="domain" description="Pterin-binding" evidence="26">
    <location>
        <begin position="594"/>
        <end position="853"/>
    </location>
</feature>
<evidence type="ECO:0000256" key="15">
    <source>
        <dbReference type="ARBA" id="ARBA00022741"/>
    </source>
</evidence>
<organism evidence="27 28">
    <name type="scientific">Allomyces macrogynus (strain ATCC 38327)</name>
    <name type="common">Allomyces javanicus var. macrogynus</name>
    <dbReference type="NCBI Taxonomy" id="578462"/>
    <lineage>
        <taxon>Eukaryota</taxon>
        <taxon>Fungi</taxon>
        <taxon>Fungi incertae sedis</taxon>
        <taxon>Blastocladiomycota</taxon>
        <taxon>Blastocladiomycetes</taxon>
        <taxon>Blastocladiales</taxon>
        <taxon>Blastocladiaceae</taxon>
        <taxon>Allomyces</taxon>
    </lineage>
</organism>
<feature type="region of interest" description="Disordered" evidence="25">
    <location>
        <begin position="1"/>
        <end position="21"/>
    </location>
</feature>
<keyword evidence="19" id="KW-0289">Folate biosynthesis</keyword>
<dbReference type="GO" id="GO:0046654">
    <property type="term" value="P:tetrahydrofolate biosynthetic process"/>
    <property type="evidence" value="ECO:0007669"/>
    <property type="project" value="UniProtKB-UniPathway"/>
</dbReference>
<evidence type="ECO:0000256" key="1">
    <source>
        <dbReference type="ARBA" id="ARBA00000012"/>
    </source>
</evidence>
<evidence type="ECO:0000256" key="9">
    <source>
        <dbReference type="ARBA" id="ARBA00009951"/>
    </source>
</evidence>
<dbReference type="GO" id="GO:0005524">
    <property type="term" value="F:ATP binding"/>
    <property type="evidence" value="ECO:0007669"/>
    <property type="project" value="UniProtKB-KW"/>
</dbReference>
<dbReference type="OrthoDB" id="615426at2759"/>
<evidence type="ECO:0000313" key="27">
    <source>
        <dbReference type="EMBL" id="KNE61823.1"/>
    </source>
</evidence>
<feature type="region of interest" description="Disordered" evidence="25">
    <location>
        <begin position="91"/>
        <end position="121"/>
    </location>
</feature>
<dbReference type="CDD" id="cd00534">
    <property type="entry name" value="DHNA_DHNTPE"/>
    <property type="match status" value="1"/>
</dbReference>
<dbReference type="Pfam" id="PF00809">
    <property type="entry name" value="Pterin_bind"/>
    <property type="match status" value="1"/>
</dbReference>
<comment type="pathway">
    <text evidence="7">Cofactor biosynthesis; tetrahydrofolate biosynthesis; 2-amino-4-hydroxy-6-hydroxymethyl-7,8-dihydropteridine diphosphate from 7,8-dihydroneopterin triphosphate: step 4/4.</text>
</comment>
<evidence type="ECO:0000256" key="11">
    <source>
        <dbReference type="ARBA" id="ARBA00013043"/>
    </source>
</evidence>
<dbReference type="EC" id="2.5.1.15" evidence="10"/>
<dbReference type="Proteomes" id="UP000054350">
    <property type="component" value="Unassembled WGS sequence"/>
</dbReference>
<dbReference type="Gene3D" id="3.30.1130.10">
    <property type="match status" value="2"/>
</dbReference>
<accession>A0A0L0SH35</accession>
<dbReference type="SUPFAM" id="SSF51717">
    <property type="entry name" value="Dihydropteroate synthetase-like"/>
    <property type="match status" value="1"/>
</dbReference>
<keyword evidence="17" id="KW-0067">ATP-binding</keyword>
<dbReference type="NCBIfam" id="TIGR01496">
    <property type="entry name" value="DHPS"/>
    <property type="match status" value="1"/>
</dbReference>
<keyword evidence="14" id="KW-0479">Metal-binding</keyword>
<dbReference type="VEuPathDB" id="FungiDB:AMAG_07100"/>
<evidence type="ECO:0000256" key="7">
    <source>
        <dbReference type="ARBA" id="ARBA00005051"/>
    </source>
</evidence>
<dbReference type="FunFam" id="3.20.20.20:FF:000006">
    <property type="entry name" value="Dihydropteroate synthase"/>
    <property type="match status" value="1"/>
</dbReference>
<comment type="catalytic activity">
    <reaction evidence="2">
        <text>6-hydroxymethyl-7,8-dihydropterin + ATP = (7,8-dihydropterin-6-yl)methyl diphosphate + AMP + H(+)</text>
        <dbReference type="Rhea" id="RHEA:11412"/>
        <dbReference type="ChEBI" id="CHEBI:15378"/>
        <dbReference type="ChEBI" id="CHEBI:30616"/>
        <dbReference type="ChEBI" id="CHEBI:44841"/>
        <dbReference type="ChEBI" id="CHEBI:72950"/>
        <dbReference type="ChEBI" id="CHEBI:456215"/>
        <dbReference type="EC" id="2.7.6.3"/>
    </reaction>
</comment>
<evidence type="ECO:0000256" key="24">
    <source>
        <dbReference type="ARBA" id="ARBA00068111"/>
    </source>
</evidence>
<keyword evidence="16" id="KW-0418">Kinase</keyword>
<dbReference type="SUPFAM" id="SSF55083">
    <property type="entry name" value="6-hydroxymethyl-7,8-dihydropterin pyrophosphokinase, HPPK"/>
    <property type="match status" value="1"/>
</dbReference>
<name>A0A0L0SH35_ALLM3</name>
<keyword evidence="28" id="KW-1185">Reference proteome</keyword>
<comment type="pathway">
    <text evidence="5">Cofactor biosynthesis; tetrahydrofolate biosynthesis; 7,8-dihydrofolate from 2-amino-4-hydroxy-6-hydroxymethyl-7,8-dihydropteridine diphosphate and 4-aminobenzoate: step 1/2.</text>
</comment>
<evidence type="ECO:0000256" key="23">
    <source>
        <dbReference type="ARBA" id="ARBA00067568"/>
    </source>
</evidence>
<evidence type="ECO:0000256" key="3">
    <source>
        <dbReference type="ARBA" id="ARBA00001353"/>
    </source>
</evidence>
<keyword evidence="15" id="KW-0547">Nucleotide-binding</keyword>
<dbReference type="InterPro" id="IPR011005">
    <property type="entry name" value="Dihydropteroate_synth-like_sf"/>
</dbReference>
<dbReference type="InterPro" id="IPR043133">
    <property type="entry name" value="GTP-CH-I_C/QueF"/>
</dbReference>
<dbReference type="EC" id="2.7.6.3" evidence="12"/>
<dbReference type="InterPro" id="IPR045031">
    <property type="entry name" value="DHP_synth-like"/>
</dbReference>
<evidence type="ECO:0000313" key="28">
    <source>
        <dbReference type="Proteomes" id="UP000054350"/>
    </source>
</evidence>
<reference evidence="27 28" key="1">
    <citation type="submission" date="2009-11" db="EMBL/GenBank/DDBJ databases">
        <title>Annotation of Allomyces macrogynus ATCC 38327.</title>
        <authorList>
            <consortium name="The Broad Institute Genome Sequencing Platform"/>
            <person name="Russ C."/>
            <person name="Cuomo C."/>
            <person name="Burger G."/>
            <person name="Gray M.W."/>
            <person name="Holland P.W.H."/>
            <person name="King N."/>
            <person name="Lang F.B.F."/>
            <person name="Roger A.J."/>
            <person name="Ruiz-Trillo I."/>
            <person name="Young S.K."/>
            <person name="Zeng Q."/>
            <person name="Gargeya S."/>
            <person name="Fitzgerald M."/>
            <person name="Haas B."/>
            <person name="Abouelleil A."/>
            <person name="Alvarado L."/>
            <person name="Arachchi H.M."/>
            <person name="Berlin A."/>
            <person name="Chapman S.B."/>
            <person name="Gearin G."/>
            <person name="Goldberg J."/>
            <person name="Griggs A."/>
            <person name="Gujja S."/>
            <person name="Hansen M."/>
            <person name="Heiman D."/>
            <person name="Howarth C."/>
            <person name="Larimer J."/>
            <person name="Lui A."/>
            <person name="MacDonald P.J.P."/>
            <person name="McCowen C."/>
            <person name="Montmayeur A."/>
            <person name="Murphy C."/>
            <person name="Neiman D."/>
            <person name="Pearson M."/>
            <person name="Priest M."/>
            <person name="Roberts A."/>
            <person name="Saif S."/>
            <person name="Shea T."/>
            <person name="Sisk P."/>
            <person name="Stolte C."/>
            <person name="Sykes S."/>
            <person name="Wortman J."/>
            <person name="Nusbaum C."/>
            <person name="Birren B."/>
        </authorList>
    </citation>
    <scope>NUCLEOTIDE SEQUENCE [LARGE SCALE GENOMIC DNA]</scope>
    <source>
        <strain evidence="27 28">ATCC 38327</strain>
    </source>
</reference>
<evidence type="ECO:0000256" key="12">
    <source>
        <dbReference type="ARBA" id="ARBA00013253"/>
    </source>
</evidence>
<comment type="similarity">
    <text evidence="8">In the N-terminal section; belongs to the DHNA family.</text>
</comment>
<dbReference type="EMBL" id="GG745339">
    <property type="protein sequence ID" value="KNE61823.1"/>
    <property type="molecule type" value="Genomic_DNA"/>
</dbReference>
<evidence type="ECO:0000256" key="4">
    <source>
        <dbReference type="ARBA" id="ARBA00001946"/>
    </source>
</evidence>
<dbReference type="PANTHER" id="PTHR20941">
    <property type="entry name" value="FOLATE SYNTHESIS PROTEINS"/>
    <property type="match status" value="1"/>
</dbReference>
<gene>
    <name evidence="27" type="ORF">AMAG_07100</name>
</gene>
<comment type="similarity">
    <text evidence="9">In the C-terminal section; belongs to the DHPS family.</text>
</comment>
<evidence type="ECO:0000256" key="21">
    <source>
        <dbReference type="ARBA" id="ARBA00058009"/>
    </source>
</evidence>
<keyword evidence="20" id="KW-0511">Multifunctional enzyme</keyword>
<dbReference type="GO" id="GO:0046872">
    <property type="term" value="F:metal ion binding"/>
    <property type="evidence" value="ECO:0007669"/>
    <property type="project" value="UniProtKB-KW"/>
</dbReference>
<dbReference type="GO" id="GO:0003848">
    <property type="term" value="F:2-amino-4-hydroxy-6-hydroxymethyldihydropteridine diphosphokinase activity"/>
    <property type="evidence" value="ECO:0007669"/>
    <property type="project" value="UniProtKB-EC"/>
</dbReference>
<dbReference type="PROSITE" id="PS00793">
    <property type="entry name" value="DHPS_2"/>
    <property type="match status" value="1"/>
</dbReference>
<dbReference type="EC" id="4.1.2.25" evidence="11"/>
<evidence type="ECO:0000256" key="19">
    <source>
        <dbReference type="ARBA" id="ARBA00022909"/>
    </source>
</evidence>
<comment type="cofactor">
    <cofactor evidence="4">
        <name>Mg(2+)</name>
        <dbReference type="ChEBI" id="CHEBI:18420"/>
    </cofactor>
</comment>
<comment type="catalytic activity">
    <reaction evidence="1">
        <text>(7,8-dihydropterin-6-yl)methyl diphosphate + 4-aminobenzoate = 7,8-dihydropteroate + diphosphate</text>
        <dbReference type="Rhea" id="RHEA:19949"/>
        <dbReference type="ChEBI" id="CHEBI:17836"/>
        <dbReference type="ChEBI" id="CHEBI:17839"/>
        <dbReference type="ChEBI" id="CHEBI:33019"/>
        <dbReference type="ChEBI" id="CHEBI:72950"/>
        <dbReference type="EC" id="2.5.1.15"/>
    </reaction>
</comment>
<protein>
    <recommendedName>
        <fullName evidence="23">Folic acid synthesis protein FOL1</fullName>
        <ecNumber evidence="10">2.5.1.15</ecNumber>
        <ecNumber evidence="12">2.7.6.3</ecNumber>
        <ecNumber evidence="11">4.1.2.25</ecNumber>
    </recommendedName>
    <alternativeName>
        <fullName evidence="24">Folic acid synthesis protein fol1</fullName>
    </alternativeName>
</protein>
<evidence type="ECO:0000256" key="10">
    <source>
        <dbReference type="ARBA" id="ARBA00012458"/>
    </source>
</evidence>
<dbReference type="InterPro" id="IPR000489">
    <property type="entry name" value="Pterin-binding_dom"/>
</dbReference>
<dbReference type="NCBIfam" id="TIGR00526">
    <property type="entry name" value="folB_dom"/>
    <property type="match status" value="2"/>
</dbReference>
<proteinExistence type="inferred from homology"/>
<evidence type="ECO:0000256" key="18">
    <source>
        <dbReference type="ARBA" id="ARBA00022842"/>
    </source>
</evidence>
<dbReference type="SMART" id="SM00905">
    <property type="entry name" value="FolB"/>
    <property type="match status" value="2"/>
</dbReference>
<dbReference type="InterPro" id="IPR000550">
    <property type="entry name" value="Hppk"/>
</dbReference>
<evidence type="ECO:0000256" key="13">
    <source>
        <dbReference type="ARBA" id="ARBA00022679"/>
    </source>
</evidence>
<keyword evidence="13" id="KW-0808">Transferase</keyword>
<dbReference type="eggNOG" id="KOG2544">
    <property type="taxonomic scope" value="Eukaryota"/>
</dbReference>
<dbReference type="InterPro" id="IPR035907">
    <property type="entry name" value="Hppk_sf"/>
</dbReference>
<dbReference type="PROSITE" id="PS00794">
    <property type="entry name" value="HPPK"/>
    <property type="match status" value="1"/>
</dbReference>
<evidence type="ECO:0000256" key="14">
    <source>
        <dbReference type="ARBA" id="ARBA00022723"/>
    </source>
</evidence>
<dbReference type="Gene3D" id="3.20.20.20">
    <property type="entry name" value="Dihydropteroate synthase-like"/>
    <property type="match status" value="1"/>
</dbReference>
<evidence type="ECO:0000256" key="5">
    <source>
        <dbReference type="ARBA" id="ARBA00004763"/>
    </source>
</evidence>
<sequence>MGSRPPVAHPAPHSPKRRLPPATCCNCSRTSARRDRIRSLVLLLQPARCERCLLPANPTRIGSTSTPISALTSSTVTAPRLSTMAARAPATTTPAVAPAPLTSPATSTSTISPRSPSPAFPTGRIGRSLPWDVIHVRDLVVRNRVGVDSWERSKPQPLSISVAAYTDIDAAGALDSLTSSIHYGTMTTLVTEFAERHAFKSMEALAVGLARMLIDTFGGAKGLRQVAITVEKPRALLHAACTGVHIVRIEADFAADGAAAAPRADHQDRIYIRDLSLSAVIGVNPWEREEKQLVVLNLDLVPPTSISNADTVPRAYNYRLVANLVQDYVEKTSFKTIEALCHHVARHCLDRCGMHQLTIKIEKPSAIVFAKSSAVEVTRDLAWLNAIKAHERAASTTATYQRTRRSSLLVPPPTASNVAYIALGSNLGNRAAHIHRALDEMVSRCGAVIADTSFLYETEPMYVTGQPRFLNAACKIYTPLAPVELLDKLKEIEAELGRTDTGRNGPRPIDLDILLYNQVEMKTERLEIPHPRIQEREFVLRPLADIAANVEHPTQFRTVAKILALLQHTQPQAEPMHRVLPLSRDVVWTWGRKTYIMGILNVTPDSFSDGGKYTTLDSALAQAQAMVDAGADILDIGGQSTRPGAEDVGEVEEIRRVVPVIQHLRKHLPASVPISIDTFRATVAQAALDAGADLVNDVTGGQADPAMRALWAARHAPVCIMHMRGTPATMQSKTGYTEAGGIVRGVAVELGTRIDAALAAGVPRWNIIADPGIGFAKAGDQNFELLAHLKEVAVPRVPLLVGPSRKRFIGDAIGQPEAARRTWGTAAAVAACVAGGADIVRVHDVGEMRDVVRVADQVWRRPVGEGEGKK</sequence>
<dbReference type="Gene3D" id="3.30.70.560">
    <property type="entry name" value="7,8-Dihydro-6-hydroxymethylpterin-pyrophosphokinase HPPK"/>
    <property type="match status" value="1"/>
</dbReference>
<comment type="function">
    <text evidence="21">Catalyzes three sequential steps of tetrahydrofolate biosynthesis.</text>
</comment>
<dbReference type="InterPro" id="IPR006157">
    <property type="entry name" value="FolB_dom"/>
</dbReference>
<evidence type="ECO:0000256" key="8">
    <source>
        <dbReference type="ARBA" id="ARBA00009640"/>
    </source>
</evidence>
<evidence type="ECO:0000256" key="22">
    <source>
        <dbReference type="ARBA" id="ARBA00061548"/>
    </source>
</evidence>
<dbReference type="CDD" id="cd00483">
    <property type="entry name" value="HPPK"/>
    <property type="match status" value="1"/>
</dbReference>
<dbReference type="GO" id="GO:0004156">
    <property type="term" value="F:dihydropteroate synthase activity"/>
    <property type="evidence" value="ECO:0007669"/>
    <property type="project" value="UniProtKB-EC"/>
</dbReference>
<dbReference type="CDD" id="cd00739">
    <property type="entry name" value="DHPS"/>
    <property type="match status" value="1"/>
</dbReference>
<evidence type="ECO:0000256" key="6">
    <source>
        <dbReference type="ARBA" id="ARBA00005013"/>
    </source>
</evidence>